<dbReference type="EMBL" id="FUEG01000001">
    <property type="protein sequence ID" value="SJK98121.1"/>
    <property type="molecule type" value="Genomic_DNA"/>
</dbReference>
<keyword evidence="2" id="KW-1185">Reference proteome</keyword>
<proteinExistence type="predicted"/>
<dbReference type="STRING" id="47428.A0A284QNT2"/>
<evidence type="ECO:0000313" key="2">
    <source>
        <dbReference type="Proteomes" id="UP000219338"/>
    </source>
</evidence>
<dbReference type="SUPFAM" id="SSF48403">
    <property type="entry name" value="Ankyrin repeat"/>
    <property type="match status" value="1"/>
</dbReference>
<name>A0A284QNT2_ARMOS</name>
<protein>
    <submittedName>
        <fullName evidence="1">Uncharacterized protein</fullName>
    </submittedName>
</protein>
<sequence length="262" mass="29303">MAGRLHVAFDSLQRCLHLPEFPLNFPLYRKYFTDATERQSAAHGANSNRSDGYRRYIFYIPHGDMVTTAAIQVWYYTSLKNQLEVGHGDFCYPTCPSSLSGGEYPCYERAPAYIRDKSGFCIRRTGRSSSPSGTADRVDVIWALLQKKINVGAPDKYGRMPLHALKSVAAAQVLLDFGANVHARQHAAPEGYMCLHTAPSSEIAELPLRDYGRCTDRRKIQLLYASETPCALLRVVALLKLAPILELLTMRGDAFSPRLPFV</sequence>
<dbReference type="Gene3D" id="1.25.40.20">
    <property type="entry name" value="Ankyrin repeat-containing domain"/>
    <property type="match status" value="1"/>
</dbReference>
<dbReference type="InterPro" id="IPR036770">
    <property type="entry name" value="Ankyrin_rpt-contain_sf"/>
</dbReference>
<dbReference type="Proteomes" id="UP000219338">
    <property type="component" value="Unassembled WGS sequence"/>
</dbReference>
<gene>
    <name evidence="1" type="ORF">ARMOST_01379</name>
</gene>
<dbReference type="AlphaFoldDB" id="A0A284QNT2"/>
<reference evidence="2" key="1">
    <citation type="journal article" date="2017" name="Nat. Ecol. Evol.">
        <title>Genome expansion and lineage-specific genetic innovations in the forest pathogenic fungi Armillaria.</title>
        <authorList>
            <person name="Sipos G."/>
            <person name="Prasanna A.N."/>
            <person name="Walter M.C."/>
            <person name="O'Connor E."/>
            <person name="Balint B."/>
            <person name="Krizsan K."/>
            <person name="Kiss B."/>
            <person name="Hess J."/>
            <person name="Varga T."/>
            <person name="Slot J."/>
            <person name="Riley R."/>
            <person name="Boka B."/>
            <person name="Rigling D."/>
            <person name="Barry K."/>
            <person name="Lee J."/>
            <person name="Mihaltcheva S."/>
            <person name="LaButti K."/>
            <person name="Lipzen A."/>
            <person name="Waldron R."/>
            <person name="Moloney N.M."/>
            <person name="Sperisen C."/>
            <person name="Kredics L."/>
            <person name="Vagvoelgyi C."/>
            <person name="Patrignani A."/>
            <person name="Fitzpatrick D."/>
            <person name="Nagy I."/>
            <person name="Doyle S."/>
            <person name="Anderson J.B."/>
            <person name="Grigoriev I.V."/>
            <person name="Gueldener U."/>
            <person name="Muensterkoetter M."/>
            <person name="Nagy L.G."/>
        </authorList>
    </citation>
    <scope>NUCLEOTIDE SEQUENCE [LARGE SCALE GENOMIC DNA]</scope>
    <source>
        <strain evidence="2">C18/9</strain>
    </source>
</reference>
<evidence type="ECO:0000313" key="1">
    <source>
        <dbReference type="EMBL" id="SJK98121.1"/>
    </source>
</evidence>
<accession>A0A284QNT2</accession>
<organism evidence="1 2">
    <name type="scientific">Armillaria ostoyae</name>
    <name type="common">Armillaria root rot fungus</name>
    <dbReference type="NCBI Taxonomy" id="47428"/>
    <lineage>
        <taxon>Eukaryota</taxon>
        <taxon>Fungi</taxon>
        <taxon>Dikarya</taxon>
        <taxon>Basidiomycota</taxon>
        <taxon>Agaricomycotina</taxon>
        <taxon>Agaricomycetes</taxon>
        <taxon>Agaricomycetidae</taxon>
        <taxon>Agaricales</taxon>
        <taxon>Marasmiineae</taxon>
        <taxon>Physalacriaceae</taxon>
        <taxon>Armillaria</taxon>
    </lineage>
</organism>